<dbReference type="AlphaFoldDB" id="A0A2B7XQN6"/>
<organism evidence="2 3">
    <name type="scientific">Helicocarpus griseus UAMH5409</name>
    <dbReference type="NCBI Taxonomy" id="1447875"/>
    <lineage>
        <taxon>Eukaryota</taxon>
        <taxon>Fungi</taxon>
        <taxon>Dikarya</taxon>
        <taxon>Ascomycota</taxon>
        <taxon>Pezizomycotina</taxon>
        <taxon>Eurotiomycetes</taxon>
        <taxon>Eurotiomycetidae</taxon>
        <taxon>Onygenales</taxon>
        <taxon>Ajellomycetaceae</taxon>
        <taxon>Helicocarpus</taxon>
    </lineage>
</organism>
<keyword evidence="1" id="KW-0812">Transmembrane</keyword>
<keyword evidence="3" id="KW-1185">Reference proteome</keyword>
<keyword evidence="1" id="KW-1133">Transmembrane helix</keyword>
<feature type="non-terminal residue" evidence="2">
    <location>
        <position position="1"/>
    </location>
</feature>
<name>A0A2B7XQN6_9EURO</name>
<evidence type="ECO:0000313" key="2">
    <source>
        <dbReference type="EMBL" id="PGH10918.1"/>
    </source>
</evidence>
<keyword evidence="1" id="KW-0472">Membrane</keyword>
<protein>
    <submittedName>
        <fullName evidence="2">Uncharacterized protein</fullName>
    </submittedName>
</protein>
<feature type="transmembrane region" description="Helical" evidence="1">
    <location>
        <begin position="50"/>
        <end position="73"/>
    </location>
</feature>
<comment type="caution">
    <text evidence="2">The sequence shown here is derived from an EMBL/GenBank/DDBJ whole genome shotgun (WGS) entry which is preliminary data.</text>
</comment>
<proteinExistence type="predicted"/>
<dbReference type="Proteomes" id="UP000223968">
    <property type="component" value="Unassembled WGS sequence"/>
</dbReference>
<evidence type="ECO:0000256" key="1">
    <source>
        <dbReference type="SAM" id="Phobius"/>
    </source>
</evidence>
<dbReference type="EMBL" id="PDNB01000080">
    <property type="protein sequence ID" value="PGH10918.1"/>
    <property type="molecule type" value="Genomic_DNA"/>
</dbReference>
<evidence type="ECO:0000313" key="3">
    <source>
        <dbReference type="Proteomes" id="UP000223968"/>
    </source>
</evidence>
<accession>A0A2B7XQN6</accession>
<feature type="transmembrane region" description="Helical" evidence="1">
    <location>
        <begin position="85"/>
        <end position="108"/>
    </location>
</feature>
<gene>
    <name evidence="2" type="ORF">AJ79_05163</name>
</gene>
<reference evidence="2 3" key="1">
    <citation type="submission" date="2017-10" db="EMBL/GenBank/DDBJ databases">
        <title>Comparative genomics in systemic dimorphic fungi from Ajellomycetaceae.</title>
        <authorList>
            <person name="Munoz J.F."/>
            <person name="Mcewen J.G."/>
            <person name="Clay O.K."/>
            <person name="Cuomo C.A."/>
        </authorList>
    </citation>
    <scope>NUCLEOTIDE SEQUENCE [LARGE SCALE GENOMIC DNA]</scope>
    <source>
        <strain evidence="2 3">UAMH5409</strain>
    </source>
</reference>
<sequence length="111" mass="12205">NMVSMLLFVPANGDKVRRNIKVVGYTTKNSEFGLVLTPWRGHGEYPIQDVGLVIASILWSLFSGPVFTLVIRWSGVRNTGYMRRYSAALMQNLAGARCLTITLIGSLLSGT</sequence>